<keyword evidence="4" id="KW-1185">Reference proteome</keyword>
<evidence type="ECO:0000313" key="4">
    <source>
        <dbReference type="Proteomes" id="UP001065593"/>
    </source>
</evidence>
<dbReference type="EMBL" id="BRZA01000003">
    <property type="protein sequence ID" value="GLC89705.1"/>
    <property type="molecule type" value="Genomic_DNA"/>
</dbReference>
<organism evidence="3 4">
    <name type="scientific">Lysinibacillus piscis</name>
    <dbReference type="NCBI Taxonomy" id="2518931"/>
    <lineage>
        <taxon>Bacteria</taxon>
        <taxon>Bacillati</taxon>
        <taxon>Bacillota</taxon>
        <taxon>Bacilli</taxon>
        <taxon>Bacillales</taxon>
        <taxon>Bacillaceae</taxon>
        <taxon>Lysinibacillus</taxon>
    </lineage>
</organism>
<dbReference type="Gene3D" id="1.10.10.60">
    <property type="entry name" value="Homeodomain-like"/>
    <property type="match status" value="1"/>
</dbReference>
<accession>A0ABQ5NN87</accession>
<name>A0ABQ5NN87_9BACI</name>
<proteinExistence type="predicted"/>
<feature type="domain" description="TniQ" evidence="1">
    <location>
        <begin position="3"/>
        <end position="157"/>
    </location>
</feature>
<dbReference type="InterPro" id="IPR032750">
    <property type="entry name" value="TnsD_C"/>
</dbReference>
<dbReference type="Pfam" id="PF15978">
    <property type="entry name" value="TnsD"/>
    <property type="match status" value="1"/>
</dbReference>
<evidence type="ECO:0008006" key="5">
    <source>
        <dbReference type="Google" id="ProtNLM"/>
    </source>
</evidence>
<sequence>MLPFFTNPYPDELLYSAIARYHFYSGNLDCKDTLEELFGSRSVIPSVEIGSNFTILAEKLGHQYSVESLLTNHTIYPYYASFLSKQRQQEILENVKGDGQGLYTRLGIVAGGICRKDGLYYCSTCAKADAECYGEPYIHREHQLQGIDYCSHHEIPLRKYPKTNDSRIEYIRFELKHMDLSPLYEIDSHKELAIHLAKQAYKLLNLPLHYLSREQINSKYRTLLREYNLITSSNRVRQQEMYQAIKSTLPNSFLQRYESAVNNNDEYNWLRILTRNLKRHVHPFRHLLFLYFLQYSVEKLVDIDEDDGAFGRGPFSCLNKAAAHYKKFIISNVIVTRDFKTKNLIGTFTCSCGFIYSRKHTTDMFEIGRIKAFGDVWLEKLHDLQQQNLSIRAIARELGVDFKTVKRYLIGNVEIKQVKSHRDNDDILGIYKQDLLKEIKKHPNLSRTALRNKYKKQYMYLYRYDKVWLDEALPERRYGQNTIKKVNWAKRDQQYVQEINRLHQKLLQSEKPIRITISKIGKSLGTLANLEQHLNKLPKTNKLLNDIVESVKDFQLRRCYKIIDDLLENDQEIFLWQIQRKAAIKSHHFHAIQPMLESYIEMKQEVTNNERTTS</sequence>
<evidence type="ECO:0000259" key="1">
    <source>
        <dbReference type="Pfam" id="PF06527"/>
    </source>
</evidence>
<dbReference type="InterPro" id="IPR009492">
    <property type="entry name" value="TniQ"/>
</dbReference>
<dbReference type="Proteomes" id="UP001065593">
    <property type="component" value="Unassembled WGS sequence"/>
</dbReference>
<comment type="caution">
    <text evidence="3">The sequence shown here is derived from an EMBL/GenBank/DDBJ whole genome shotgun (WGS) entry which is preliminary data.</text>
</comment>
<evidence type="ECO:0000313" key="3">
    <source>
        <dbReference type="EMBL" id="GLC89705.1"/>
    </source>
</evidence>
<dbReference type="Pfam" id="PF06527">
    <property type="entry name" value="TniQ"/>
    <property type="match status" value="1"/>
</dbReference>
<gene>
    <name evidence="3" type="ORF">LYSBPC_28320</name>
</gene>
<protein>
    <recommendedName>
        <fullName evidence="5">Transposase</fullName>
    </recommendedName>
</protein>
<dbReference type="RefSeq" id="WP_264989541.1">
    <property type="nucleotide sequence ID" value="NZ_BRZA01000003.1"/>
</dbReference>
<feature type="domain" description="Transposon Tn7 transposition protein TnsD C-terminal" evidence="2">
    <location>
        <begin position="196"/>
        <end position="544"/>
    </location>
</feature>
<reference evidence="3" key="1">
    <citation type="submission" date="2022-08" db="EMBL/GenBank/DDBJ databases">
        <title>Draft genome sequence of Lysinibacillus sp. strain KH24.</title>
        <authorList>
            <person name="Kanbe H."/>
            <person name="Itoh H."/>
        </authorList>
    </citation>
    <scope>NUCLEOTIDE SEQUENCE</scope>
    <source>
        <strain evidence="3">KH24</strain>
    </source>
</reference>
<evidence type="ECO:0000259" key="2">
    <source>
        <dbReference type="Pfam" id="PF15978"/>
    </source>
</evidence>